<evidence type="ECO:0000256" key="10">
    <source>
        <dbReference type="ARBA" id="ARBA00032947"/>
    </source>
</evidence>
<feature type="domain" description="KANL2-like probable zinc-finger" evidence="15">
    <location>
        <begin position="305"/>
        <end position="359"/>
    </location>
</feature>
<dbReference type="OrthoDB" id="677315at2759"/>
<evidence type="ECO:0000313" key="16">
    <source>
        <dbReference type="EMBL" id="OWF35336.1"/>
    </source>
</evidence>
<evidence type="ECO:0000256" key="6">
    <source>
        <dbReference type="ARBA" id="ARBA00022843"/>
    </source>
</evidence>
<feature type="compositionally biased region" description="Polar residues" evidence="14">
    <location>
        <begin position="508"/>
        <end position="538"/>
    </location>
</feature>
<dbReference type="AlphaFoldDB" id="A0A210PFV7"/>
<comment type="subcellular location">
    <subcellularLocation>
        <location evidence="2">Mitochondrion</location>
    </subcellularLocation>
    <subcellularLocation>
        <location evidence="1">Nucleus</location>
    </subcellularLocation>
</comment>
<name>A0A210PFV7_MIZYE</name>
<comment type="subunit">
    <text evidence="13">Component of the NSL complex at least composed of KAT8/MOF, KANSL1, KANSL2, KANSL3, MCRS1, PHF20, OGT1/OGT, WDR5 and HCFC1.</text>
</comment>
<dbReference type="PANTHER" id="PTHR13453">
    <property type="entry name" value="KAT8 REGULATORY NSL COMPLEX SUBUNIT 2"/>
    <property type="match status" value="1"/>
</dbReference>
<evidence type="ECO:0000256" key="1">
    <source>
        <dbReference type="ARBA" id="ARBA00004123"/>
    </source>
</evidence>
<keyword evidence="6" id="KW-0832">Ubl conjugation</keyword>
<comment type="function">
    <text evidence="12">Non-catalytic component of the NSL histone acetyltransferase complex, a multiprotein complex that mediates histone H4 acetylation at 'Lys-5'- and 'Lys-8' (H4K5ac and H4K8ac) at transcription start sites and promotes transcription initiation. Required for NSL complex stability and for transcription of intraciliary transport genes in both ciliated and non-ciliated cells by regulating histone H4 acetylation at 'Lys-5'- and 'Lys-12' (H4K5ac and H4K12ac). This is necessary for cilium assembly in ciliated cells and for organization of the microtubule cytoskeleton in non-ciliated cells. Required within the NSL complex to maintain nuclear architecture stability by promoting KAT8-mediated acetylation of lamin LMNA.</text>
</comment>
<feature type="compositionally biased region" description="Low complexity" evidence="14">
    <location>
        <begin position="539"/>
        <end position="561"/>
    </location>
</feature>
<dbReference type="InterPro" id="IPR025927">
    <property type="entry name" value="Znf_KANL2-like"/>
</dbReference>
<organism evidence="16 17">
    <name type="scientific">Mizuhopecten yessoensis</name>
    <name type="common">Japanese scallop</name>
    <name type="synonym">Patinopecten yessoensis</name>
    <dbReference type="NCBI Taxonomy" id="6573"/>
    <lineage>
        <taxon>Eukaryota</taxon>
        <taxon>Metazoa</taxon>
        <taxon>Spiralia</taxon>
        <taxon>Lophotrochozoa</taxon>
        <taxon>Mollusca</taxon>
        <taxon>Bivalvia</taxon>
        <taxon>Autobranchia</taxon>
        <taxon>Pteriomorphia</taxon>
        <taxon>Pectinida</taxon>
        <taxon>Pectinoidea</taxon>
        <taxon>Pectinidae</taxon>
        <taxon>Mizuhopecten</taxon>
    </lineage>
</organism>
<feature type="region of interest" description="Disordered" evidence="14">
    <location>
        <begin position="149"/>
        <end position="179"/>
    </location>
</feature>
<feature type="region of interest" description="Disordered" evidence="14">
    <location>
        <begin position="460"/>
        <end position="486"/>
    </location>
</feature>
<evidence type="ECO:0000256" key="11">
    <source>
        <dbReference type="ARBA" id="ARBA00033378"/>
    </source>
</evidence>
<evidence type="ECO:0000256" key="8">
    <source>
        <dbReference type="ARBA" id="ARBA00023128"/>
    </source>
</evidence>
<evidence type="ECO:0000256" key="5">
    <source>
        <dbReference type="ARBA" id="ARBA00022553"/>
    </source>
</evidence>
<gene>
    <name evidence="16" type="ORF">KP79_PYT03904</name>
</gene>
<dbReference type="GO" id="GO:0005739">
    <property type="term" value="C:mitochondrion"/>
    <property type="evidence" value="ECO:0007669"/>
    <property type="project" value="UniProtKB-SubCell"/>
</dbReference>
<feature type="compositionally biased region" description="Polar residues" evidence="14">
    <location>
        <begin position="562"/>
        <end position="577"/>
    </location>
</feature>
<evidence type="ECO:0000313" key="17">
    <source>
        <dbReference type="Proteomes" id="UP000242188"/>
    </source>
</evidence>
<feature type="compositionally biased region" description="Acidic residues" evidence="14">
    <location>
        <begin position="170"/>
        <end position="179"/>
    </location>
</feature>
<comment type="caution">
    <text evidence="16">The sequence shown here is derived from an EMBL/GenBank/DDBJ whole genome shotgun (WGS) entry which is preliminary data.</text>
</comment>
<feature type="compositionally biased region" description="Low complexity" evidence="14">
    <location>
        <begin position="464"/>
        <end position="481"/>
    </location>
</feature>
<evidence type="ECO:0000256" key="14">
    <source>
        <dbReference type="SAM" id="MobiDB-lite"/>
    </source>
</evidence>
<evidence type="ECO:0000256" key="4">
    <source>
        <dbReference type="ARBA" id="ARBA00022499"/>
    </source>
</evidence>
<keyword evidence="7" id="KW-0156">Chromatin regulator</keyword>
<proteinExistence type="predicted"/>
<feature type="domain" description="KANL2-like probable zinc-finger" evidence="15">
    <location>
        <begin position="33"/>
        <end position="95"/>
    </location>
</feature>
<sequence>MLEVVPNNEKMLKSKSQIPSQRRLRQPVEGVFCNYSHRTCMHNRLDAYDYCIRHILEDKNAPFKQCAFISSKNGKRCLNAAPKADRKDGYCAEHSRRAVLLRQRSTRKPQPKETAESLLEDLDHFKGVQDNRRIKGYSDSVASKVLEYASSEDSDLEPPLVDQAWRGDGDSDPESVDSDQEDLLKHAGVYTAEEVALVMRDKLIRLQSLYIDQFKRLQHIMKEKRRKYLHTHKQEKETLGSLSVYKEGPETRDKYSKLKALKRYHKRHGKEALLHRQSKQRRIAVSEGANYRPPSYPKCVHVEDGNKCLHRALPLSKYCSQHILTDQYQVLYRPCQFGGGRCGQPVVTLEDTARCPLHTSLKEMDTRFPLKPEETDDELDLDEAELLSKDILLPHLDALQARDAMAQHLLSKNPELPESIFSGSEPDDHPMSSYMQDSLQNLMPSKHSIDSDLGIKNQLDQQQSSSNMSSASSSSSPSPWSDETKEDKKVAYGPLLLQHLQGKVDLANINNRPRTSLPATSPRQTTTSAMATTPESMITSEVSVSTPLSTTSSTLTASSSENHNGNELSQNGDSMDI</sequence>
<accession>A0A210PFV7</accession>
<evidence type="ECO:0000256" key="3">
    <source>
        <dbReference type="ARBA" id="ARBA00015508"/>
    </source>
</evidence>
<dbReference type="InterPro" id="IPR026316">
    <property type="entry name" value="NSL2"/>
</dbReference>
<dbReference type="PANTHER" id="PTHR13453:SF1">
    <property type="entry name" value="KAT8 REGULATORY NSL COMPLEX SUBUNIT 2"/>
    <property type="match status" value="1"/>
</dbReference>
<dbReference type="GO" id="GO:0005634">
    <property type="term" value="C:nucleus"/>
    <property type="evidence" value="ECO:0007669"/>
    <property type="project" value="UniProtKB-SubCell"/>
</dbReference>
<feature type="region of interest" description="Disordered" evidence="14">
    <location>
        <begin position="416"/>
        <end position="435"/>
    </location>
</feature>
<evidence type="ECO:0000256" key="9">
    <source>
        <dbReference type="ARBA" id="ARBA00023242"/>
    </source>
</evidence>
<evidence type="ECO:0000256" key="12">
    <source>
        <dbReference type="ARBA" id="ARBA00093359"/>
    </source>
</evidence>
<protein>
    <recommendedName>
        <fullName evidence="3">KAT8 regulatory NSL complex subunit 2</fullName>
    </recommendedName>
    <alternativeName>
        <fullName evidence="11">NSL complex protein NSL2</fullName>
    </alternativeName>
    <alternativeName>
        <fullName evidence="10">Non-specific lethal 2 homolog</fullName>
    </alternativeName>
</protein>
<dbReference type="STRING" id="6573.A0A210PFV7"/>
<evidence type="ECO:0000256" key="13">
    <source>
        <dbReference type="ARBA" id="ARBA00093543"/>
    </source>
</evidence>
<keyword evidence="9" id="KW-0539">Nucleus</keyword>
<dbReference type="GO" id="GO:0006325">
    <property type="term" value="P:chromatin organization"/>
    <property type="evidence" value="ECO:0007669"/>
    <property type="project" value="UniProtKB-KW"/>
</dbReference>
<evidence type="ECO:0000256" key="2">
    <source>
        <dbReference type="ARBA" id="ARBA00004173"/>
    </source>
</evidence>
<evidence type="ECO:0000259" key="15">
    <source>
        <dbReference type="Pfam" id="PF13891"/>
    </source>
</evidence>
<feature type="region of interest" description="Disordered" evidence="14">
    <location>
        <begin position="506"/>
        <end position="577"/>
    </location>
</feature>
<keyword evidence="5" id="KW-0597">Phosphoprotein</keyword>
<dbReference type="EMBL" id="NEDP02076732">
    <property type="protein sequence ID" value="OWF35336.1"/>
    <property type="molecule type" value="Genomic_DNA"/>
</dbReference>
<dbReference type="Pfam" id="PF13891">
    <property type="entry name" value="zf-C3HC3H_KANSL2"/>
    <property type="match status" value="2"/>
</dbReference>
<feature type="region of interest" description="Disordered" evidence="14">
    <location>
        <begin position="1"/>
        <end position="20"/>
    </location>
</feature>
<keyword evidence="8" id="KW-0496">Mitochondrion</keyword>
<evidence type="ECO:0000256" key="7">
    <source>
        <dbReference type="ARBA" id="ARBA00022853"/>
    </source>
</evidence>
<dbReference type="Proteomes" id="UP000242188">
    <property type="component" value="Unassembled WGS sequence"/>
</dbReference>
<reference evidence="16 17" key="1">
    <citation type="journal article" date="2017" name="Nat. Ecol. Evol.">
        <title>Scallop genome provides insights into evolution of bilaterian karyotype and development.</title>
        <authorList>
            <person name="Wang S."/>
            <person name="Zhang J."/>
            <person name="Jiao W."/>
            <person name="Li J."/>
            <person name="Xun X."/>
            <person name="Sun Y."/>
            <person name="Guo X."/>
            <person name="Huan P."/>
            <person name="Dong B."/>
            <person name="Zhang L."/>
            <person name="Hu X."/>
            <person name="Sun X."/>
            <person name="Wang J."/>
            <person name="Zhao C."/>
            <person name="Wang Y."/>
            <person name="Wang D."/>
            <person name="Huang X."/>
            <person name="Wang R."/>
            <person name="Lv J."/>
            <person name="Li Y."/>
            <person name="Zhang Z."/>
            <person name="Liu B."/>
            <person name="Lu W."/>
            <person name="Hui Y."/>
            <person name="Liang J."/>
            <person name="Zhou Z."/>
            <person name="Hou R."/>
            <person name="Li X."/>
            <person name="Liu Y."/>
            <person name="Li H."/>
            <person name="Ning X."/>
            <person name="Lin Y."/>
            <person name="Zhao L."/>
            <person name="Xing Q."/>
            <person name="Dou J."/>
            <person name="Li Y."/>
            <person name="Mao J."/>
            <person name="Guo H."/>
            <person name="Dou H."/>
            <person name="Li T."/>
            <person name="Mu C."/>
            <person name="Jiang W."/>
            <person name="Fu Q."/>
            <person name="Fu X."/>
            <person name="Miao Y."/>
            <person name="Liu J."/>
            <person name="Yu Q."/>
            <person name="Li R."/>
            <person name="Liao H."/>
            <person name="Li X."/>
            <person name="Kong Y."/>
            <person name="Jiang Z."/>
            <person name="Chourrout D."/>
            <person name="Li R."/>
            <person name="Bao Z."/>
        </authorList>
    </citation>
    <scope>NUCLEOTIDE SEQUENCE [LARGE SCALE GENOMIC DNA]</scope>
    <source>
        <strain evidence="16 17">PY_sf001</strain>
    </source>
</reference>
<keyword evidence="17" id="KW-1185">Reference proteome</keyword>
<dbReference type="GO" id="GO:0044545">
    <property type="term" value="C:NSL complex"/>
    <property type="evidence" value="ECO:0007669"/>
    <property type="project" value="TreeGrafter"/>
</dbReference>
<keyword evidence="4" id="KW-1017">Isopeptide bond</keyword>